<evidence type="ECO:0000256" key="4">
    <source>
        <dbReference type="PROSITE-ProRule" id="PRU00473"/>
    </source>
</evidence>
<evidence type="ECO:0000256" key="6">
    <source>
        <dbReference type="SAM" id="SignalP"/>
    </source>
</evidence>
<dbReference type="InterPro" id="IPR006665">
    <property type="entry name" value="OmpA-like"/>
</dbReference>
<protein>
    <submittedName>
        <fullName evidence="8">OmpA family protein</fullName>
    </submittedName>
</protein>
<accession>A0A9X3CY10</accession>
<feature type="region of interest" description="Disordered" evidence="5">
    <location>
        <begin position="543"/>
        <end position="562"/>
    </location>
</feature>
<dbReference type="InterPro" id="IPR006664">
    <property type="entry name" value="OMP_bac"/>
</dbReference>
<sequence length="562" mass="63541">MKKLYTTLLAVLIGFSAVAQSSQIKKANRLFNQRAYMDASEEFRLVQDKDQEVLQKLGDSYFYTNRMGNAAETYRSLFLKYNDGSVAPEYSFRFAHSLRATGQDEEADKYFSQYYNSTVDFEEWTAKLDTAVSHTYTTNQVMQNAASSDFGITFMGDRIVFASTRNQDRPIYAWNKKPYLDLYVADIDDEGNLSNIALFNDKINTDTHESSAAFSTDGKTMYFDRTNSRRVKVDWAEVPVATIRIYRAELVDGEWTNIEALPFTSDQYSVEHPTLSEDGSTLYFASDMPGSMGSFDIYSVAINEDGTFGEPVNLGPNVNTAHREQFPYIANDGTLYFTSDGHMGYGNLDVFKSEQTNGTFGEAQNLGNSLNSEFDDFAFVLKEGEEKGYLASNRRGSDNLYAFTREDYTPPILPKDEMEINPETGRRQIAGVGNIYFDFDKATIKSESEPTLNRVAEIMKNYPMLKIEIGSHADARGSDKYNMDLSQRRAESTLEYLVSQGISRDRLVPKGYGEEVPLNDCTRPNMCTAAEYARNRRSEFTEITGSTPYLQDQPEAADDDQN</sequence>
<gene>
    <name evidence="8" type="ORF">OQ279_12195</name>
</gene>
<evidence type="ECO:0000256" key="5">
    <source>
        <dbReference type="SAM" id="MobiDB-lite"/>
    </source>
</evidence>
<dbReference type="InterPro" id="IPR050330">
    <property type="entry name" value="Bact_OuterMem_StrucFunc"/>
</dbReference>
<dbReference type="InterPro" id="IPR011659">
    <property type="entry name" value="WD40"/>
</dbReference>
<dbReference type="InterPro" id="IPR011042">
    <property type="entry name" value="6-blade_b-propeller_TolB-like"/>
</dbReference>
<evidence type="ECO:0000259" key="7">
    <source>
        <dbReference type="PROSITE" id="PS51123"/>
    </source>
</evidence>
<name>A0A9X3CY10_9FLAO</name>
<feature type="signal peptide" evidence="6">
    <location>
        <begin position="1"/>
        <end position="19"/>
    </location>
</feature>
<feature type="chain" id="PRO_5040792427" evidence="6">
    <location>
        <begin position="20"/>
        <end position="562"/>
    </location>
</feature>
<dbReference type="Gene3D" id="1.25.40.10">
    <property type="entry name" value="Tetratricopeptide repeat domain"/>
    <property type="match status" value="1"/>
</dbReference>
<dbReference type="Proteomes" id="UP001148482">
    <property type="component" value="Unassembled WGS sequence"/>
</dbReference>
<evidence type="ECO:0000313" key="8">
    <source>
        <dbReference type="EMBL" id="MCX2838906.1"/>
    </source>
</evidence>
<dbReference type="PRINTS" id="PR01021">
    <property type="entry name" value="OMPADOMAIN"/>
</dbReference>
<dbReference type="RefSeq" id="WP_266070215.1">
    <property type="nucleotide sequence ID" value="NZ_JAPJDA010000019.1"/>
</dbReference>
<dbReference type="Pfam" id="PF00691">
    <property type="entry name" value="OmpA"/>
    <property type="match status" value="1"/>
</dbReference>
<feature type="domain" description="OmpA-like" evidence="7">
    <location>
        <begin position="424"/>
        <end position="546"/>
    </location>
</feature>
<dbReference type="InterPro" id="IPR011990">
    <property type="entry name" value="TPR-like_helical_dom_sf"/>
</dbReference>
<dbReference type="PANTHER" id="PTHR30329">
    <property type="entry name" value="STATOR ELEMENT OF FLAGELLAR MOTOR COMPLEX"/>
    <property type="match status" value="1"/>
</dbReference>
<reference evidence="8" key="1">
    <citation type="submission" date="2022-11" db="EMBL/GenBank/DDBJ databases">
        <title>Salinimicrobium profundisediminis sp. nov., isolated from deep-sea sediment of the Mariana Trench.</title>
        <authorList>
            <person name="Fu H."/>
        </authorList>
    </citation>
    <scope>NUCLEOTIDE SEQUENCE</scope>
    <source>
        <strain evidence="8">MT39</strain>
    </source>
</reference>
<organism evidence="8 9">
    <name type="scientific">Salinimicrobium profundisediminis</name>
    <dbReference type="NCBI Taxonomy" id="2994553"/>
    <lineage>
        <taxon>Bacteria</taxon>
        <taxon>Pseudomonadati</taxon>
        <taxon>Bacteroidota</taxon>
        <taxon>Flavobacteriia</taxon>
        <taxon>Flavobacteriales</taxon>
        <taxon>Flavobacteriaceae</taxon>
        <taxon>Salinimicrobium</taxon>
    </lineage>
</organism>
<dbReference type="PROSITE" id="PS51123">
    <property type="entry name" value="OMPA_2"/>
    <property type="match status" value="1"/>
</dbReference>
<dbReference type="Pfam" id="PF07676">
    <property type="entry name" value="PD40"/>
    <property type="match status" value="2"/>
</dbReference>
<dbReference type="SUPFAM" id="SSF82171">
    <property type="entry name" value="DPP6 N-terminal domain-like"/>
    <property type="match status" value="1"/>
</dbReference>
<dbReference type="AlphaFoldDB" id="A0A9X3CY10"/>
<proteinExistence type="predicted"/>
<dbReference type="GO" id="GO:0009279">
    <property type="term" value="C:cell outer membrane"/>
    <property type="evidence" value="ECO:0007669"/>
    <property type="project" value="UniProtKB-SubCell"/>
</dbReference>
<dbReference type="InterPro" id="IPR036737">
    <property type="entry name" value="OmpA-like_sf"/>
</dbReference>
<dbReference type="Gene3D" id="3.30.1330.60">
    <property type="entry name" value="OmpA-like domain"/>
    <property type="match status" value="1"/>
</dbReference>
<dbReference type="PANTHER" id="PTHR30329:SF21">
    <property type="entry name" value="LIPOPROTEIN YIAD-RELATED"/>
    <property type="match status" value="1"/>
</dbReference>
<evidence type="ECO:0000256" key="1">
    <source>
        <dbReference type="ARBA" id="ARBA00004442"/>
    </source>
</evidence>
<evidence type="ECO:0000256" key="3">
    <source>
        <dbReference type="ARBA" id="ARBA00023237"/>
    </source>
</evidence>
<keyword evidence="9" id="KW-1185">Reference proteome</keyword>
<comment type="subcellular location">
    <subcellularLocation>
        <location evidence="1">Cell outer membrane</location>
    </subcellularLocation>
</comment>
<dbReference type="SUPFAM" id="SSF103088">
    <property type="entry name" value="OmpA-like"/>
    <property type="match status" value="1"/>
</dbReference>
<keyword evidence="2 4" id="KW-0472">Membrane</keyword>
<keyword evidence="3" id="KW-0998">Cell outer membrane</keyword>
<evidence type="ECO:0000256" key="2">
    <source>
        <dbReference type="ARBA" id="ARBA00023136"/>
    </source>
</evidence>
<comment type="caution">
    <text evidence="8">The sequence shown here is derived from an EMBL/GenBank/DDBJ whole genome shotgun (WGS) entry which is preliminary data.</text>
</comment>
<dbReference type="EMBL" id="JAPJDA010000019">
    <property type="protein sequence ID" value="MCX2838906.1"/>
    <property type="molecule type" value="Genomic_DNA"/>
</dbReference>
<dbReference type="Gene3D" id="2.120.10.30">
    <property type="entry name" value="TolB, C-terminal domain"/>
    <property type="match status" value="1"/>
</dbReference>
<dbReference type="CDD" id="cd07185">
    <property type="entry name" value="OmpA_C-like"/>
    <property type="match status" value="1"/>
</dbReference>
<evidence type="ECO:0000313" key="9">
    <source>
        <dbReference type="Proteomes" id="UP001148482"/>
    </source>
</evidence>
<keyword evidence="6" id="KW-0732">Signal</keyword>